<organism evidence="1 2">
    <name type="scientific">Calothrix parasitica NIES-267</name>
    <dbReference type="NCBI Taxonomy" id="1973488"/>
    <lineage>
        <taxon>Bacteria</taxon>
        <taxon>Bacillati</taxon>
        <taxon>Cyanobacteriota</taxon>
        <taxon>Cyanophyceae</taxon>
        <taxon>Nostocales</taxon>
        <taxon>Calotrichaceae</taxon>
        <taxon>Calothrix</taxon>
    </lineage>
</organism>
<sequence length="79" mass="8803">MLGFVPQSNLLLSPIDRTFAMRQGFATPGDVENDVRCQINLIFLYYSATEPKTKASENIPETSIRTSPPPKIPVELSFC</sequence>
<proteinExistence type="predicted"/>
<dbReference type="EMBL" id="AP018227">
    <property type="protein sequence ID" value="BAY83830.1"/>
    <property type="molecule type" value="Genomic_DNA"/>
</dbReference>
<dbReference type="Proteomes" id="UP000218418">
    <property type="component" value="Chromosome"/>
</dbReference>
<keyword evidence="2" id="KW-1185">Reference proteome</keyword>
<accession>A0A1Z4LRF8</accession>
<reference evidence="1 2" key="1">
    <citation type="submission" date="2017-06" db="EMBL/GenBank/DDBJ databases">
        <title>Genome sequencing of cyanobaciteial culture collection at National Institute for Environmental Studies (NIES).</title>
        <authorList>
            <person name="Hirose Y."/>
            <person name="Shimura Y."/>
            <person name="Fujisawa T."/>
            <person name="Nakamura Y."/>
            <person name="Kawachi M."/>
        </authorList>
    </citation>
    <scope>NUCLEOTIDE SEQUENCE [LARGE SCALE GENOMIC DNA]</scope>
    <source>
        <strain evidence="1 2">NIES-267</strain>
    </source>
</reference>
<protein>
    <submittedName>
        <fullName evidence="1">Uncharacterized protein</fullName>
    </submittedName>
</protein>
<dbReference type="AlphaFoldDB" id="A0A1Z4LRF8"/>
<evidence type="ECO:0000313" key="1">
    <source>
        <dbReference type="EMBL" id="BAY83830.1"/>
    </source>
</evidence>
<name>A0A1Z4LRF8_9CYAN</name>
<gene>
    <name evidence="1" type="ORF">NIES267_33240</name>
</gene>
<evidence type="ECO:0000313" key="2">
    <source>
        <dbReference type="Proteomes" id="UP000218418"/>
    </source>
</evidence>